<dbReference type="NCBIfam" id="NF001266">
    <property type="entry name" value="PRK00228.1-1"/>
    <property type="match status" value="1"/>
</dbReference>
<dbReference type="PANTHER" id="PTHR30327">
    <property type="entry name" value="UNCHARACTERIZED PROTEIN YQGE"/>
    <property type="match status" value="1"/>
</dbReference>
<dbReference type="SUPFAM" id="SSF143456">
    <property type="entry name" value="VC0467-like"/>
    <property type="match status" value="1"/>
</dbReference>
<dbReference type="InterPro" id="IPR003774">
    <property type="entry name" value="AlgH-like"/>
</dbReference>
<protein>
    <submittedName>
        <fullName evidence="1">UPF0301 protein YqgE</fullName>
    </submittedName>
</protein>
<sequence length="191" mass="21123">MPNSTKNQSWLTDQLLIAMPQMADPKFFKTVTYLCEHNANGAMGITINRPLEFTVAHMLDQIDIPVVNPELHKMLVLSGGPIQPERGFVLHSPASEWDSSTQISKDLSVTSSQDILIAIGEGQGPENFMVSLGYAGWGPNQLEQEIVNNIWLTVSAKLSILYDSPYEQRWVQAAEYIGIDLDKLSVQAGHA</sequence>
<organism evidence="1">
    <name type="scientific">hydrothermal vent metagenome</name>
    <dbReference type="NCBI Taxonomy" id="652676"/>
    <lineage>
        <taxon>unclassified sequences</taxon>
        <taxon>metagenomes</taxon>
        <taxon>ecological metagenomes</taxon>
    </lineage>
</organism>
<dbReference type="PANTHER" id="PTHR30327:SF1">
    <property type="entry name" value="UPF0301 PROTEIN YQGE"/>
    <property type="match status" value="1"/>
</dbReference>
<reference evidence="1" key="1">
    <citation type="submission" date="2018-06" db="EMBL/GenBank/DDBJ databases">
        <authorList>
            <person name="Zhirakovskaya E."/>
        </authorList>
    </citation>
    <scope>NUCLEOTIDE SEQUENCE</scope>
</reference>
<gene>
    <name evidence="1" type="ORF">MNBD_GAMMA12-2320</name>
</gene>
<dbReference type="Pfam" id="PF02622">
    <property type="entry name" value="DUF179"/>
    <property type="match status" value="1"/>
</dbReference>
<dbReference type="HAMAP" id="MF_00758">
    <property type="entry name" value="UPF0301"/>
    <property type="match status" value="1"/>
</dbReference>
<dbReference type="Gene3D" id="3.40.1740.10">
    <property type="entry name" value="VC0467-like"/>
    <property type="match status" value="1"/>
</dbReference>
<dbReference type="AlphaFoldDB" id="A0A3B0YFD7"/>
<evidence type="ECO:0000313" key="1">
    <source>
        <dbReference type="EMBL" id="VAW79608.1"/>
    </source>
</evidence>
<dbReference type="EMBL" id="UOFL01000176">
    <property type="protein sequence ID" value="VAW79608.1"/>
    <property type="molecule type" value="Genomic_DNA"/>
</dbReference>
<proteinExistence type="inferred from homology"/>
<name>A0A3B0YFD7_9ZZZZ</name>
<accession>A0A3B0YFD7</accession>
<dbReference type="GO" id="GO:0005829">
    <property type="term" value="C:cytosol"/>
    <property type="evidence" value="ECO:0007669"/>
    <property type="project" value="TreeGrafter"/>
</dbReference>